<dbReference type="PROSITE" id="PS50943">
    <property type="entry name" value="HTH_CROC1"/>
    <property type="match status" value="1"/>
</dbReference>
<dbReference type="Pfam" id="PF01381">
    <property type="entry name" value="HTH_3"/>
    <property type="match status" value="1"/>
</dbReference>
<dbReference type="RefSeq" id="WP_057900051.1">
    <property type="nucleotide sequence ID" value="NZ_CP080764.1"/>
</dbReference>
<evidence type="ECO:0000313" key="3">
    <source>
        <dbReference type="EMBL" id="QYY43089.1"/>
    </source>
</evidence>
<evidence type="ECO:0000259" key="2">
    <source>
        <dbReference type="PROSITE" id="PS50943"/>
    </source>
</evidence>
<feature type="domain" description="HTH cro/C1-type" evidence="2">
    <location>
        <begin position="7"/>
        <end position="61"/>
    </location>
</feature>
<dbReference type="PANTHER" id="PTHR46797">
    <property type="entry name" value="HTH-TYPE TRANSCRIPTIONAL REGULATOR"/>
    <property type="match status" value="1"/>
</dbReference>
<name>A0ABX8YDC6_ANETH</name>
<sequence>MDVSKRLTEIRESLGLSKNQLAKMSGVSQSFISYIEAGQRQPTLDIIERLCSALGITVIQFLSDDSDQLPPDLLQLIETAKKLTPEERKKVTDMLQTMLERMNQNE</sequence>
<dbReference type="InterPro" id="IPR010982">
    <property type="entry name" value="Lambda_DNA-bd_dom_sf"/>
</dbReference>
<dbReference type="SMART" id="SM00530">
    <property type="entry name" value="HTH_XRE"/>
    <property type="match status" value="1"/>
</dbReference>
<keyword evidence="1" id="KW-0238">DNA-binding</keyword>
<dbReference type="SUPFAM" id="SSF47413">
    <property type="entry name" value="lambda repressor-like DNA-binding domains"/>
    <property type="match status" value="1"/>
</dbReference>
<dbReference type="InterPro" id="IPR050807">
    <property type="entry name" value="TransReg_Diox_bact_type"/>
</dbReference>
<accession>A0ABX8YDC6</accession>
<keyword evidence="4" id="KW-1185">Reference proteome</keyword>
<gene>
    <name evidence="3" type="ORF">K3F53_01890</name>
</gene>
<dbReference type="Proteomes" id="UP000826616">
    <property type="component" value="Chromosome"/>
</dbReference>
<evidence type="ECO:0000256" key="1">
    <source>
        <dbReference type="ARBA" id="ARBA00023125"/>
    </source>
</evidence>
<dbReference type="PANTHER" id="PTHR46797:SF1">
    <property type="entry name" value="METHYLPHOSPHONATE SYNTHASE"/>
    <property type="match status" value="1"/>
</dbReference>
<dbReference type="CDD" id="cd00093">
    <property type="entry name" value="HTH_XRE"/>
    <property type="match status" value="1"/>
</dbReference>
<evidence type="ECO:0000313" key="4">
    <source>
        <dbReference type="Proteomes" id="UP000826616"/>
    </source>
</evidence>
<dbReference type="EMBL" id="CP080764">
    <property type="protein sequence ID" value="QYY43089.1"/>
    <property type="molecule type" value="Genomic_DNA"/>
</dbReference>
<proteinExistence type="predicted"/>
<dbReference type="Gene3D" id="1.10.260.40">
    <property type="entry name" value="lambda repressor-like DNA-binding domains"/>
    <property type="match status" value="1"/>
</dbReference>
<organism evidence="3 4">
    <name type="scientific">Aneurinibacillus thermoaerophilus</name>
    <dbReference type="NCBI Taxonomy" id="143495"/>
    <lineage>
        <taxon>Bacteria</taxon>
        <taxon>Bacillati</taxon>
        <taxon>Bacillota</taxon>
        <taxon>Bacilli</taxon>
        <taxon>Bacillales</taxon>
        <taxon>Paenibacillaceae</taxon>
        <taxon>Aneurinibacillus group</taxon>
        <taxon>Aneurinibacillus</taxon>
    </lineage>
</organism>
<reference evidence="3 4" key="1">
    <citation type="submission" date="2021-08" db="EMBL/GenBank/DDBJ databases">
        <title>Complete genome sequence of the strain Aneurinibacillus thermoaerophilus CCM 8960.</title>
        <authorList>
            <person name="Musilova J."/>
            <person name="Kourilova X."/>
            <person name="Pernicova I."/>
            <person name="Bezdicek M."/>
            <person name="Lengerova M."/>
            <person name="Obruca S."/>
            <person name="Sedlar K."/>
        </authorList>
    </citation>
    <scope>NUCLEOTIDE SEQUENCE [LARGE SCALE GENOMIC DNA]</scope>
    <source>
        <strain evidence="3 4">CCM 8960</strain>
    </source>
</reference>
<dbReference type="GeneID" id="97140111"/>
<dbReference type="InterPro" id="IPR001387">
    <property type="entry name" value="Cro/C1-type_HTH"/>
</dbReference>
<protein>
    <submittedName>
        <fullName evidence="3">Helix-turn-helix domain-containing protein</fullName>
    </submittedName>
</protein>